<evidence type="ECO:0000256" key="1">
    <source>
        <dbReference type="ARBA" id="ARBA00005679"/>
    </source>
</evidence>
<comment type="function">
    <text evidence="7">Lysosomal thiol reductase that can reduce protein disulfide bonds. Facilitates the complete unfolding of proteins destined for lysosomal degradation. Plays an important role in antigen processing.</text>
</comment>
<accession>A0A6P8S4Y9</accession>
<sequence length="258" mass="29293">MRVFLLLLGLLVALCDASRLACKYPPEQWCSSREIAAECQVEQQCVEFQSSNAKQPVNLWLFYESLCGGCRNFLVAHLFPVWILLNDILNITLVPYGNAEERNISGKWEFTCQHGPDECLLNMIETCVMHYLGNIEDSFPVIFCIESSHFVTNATESCLQIYAPDLTMEKVMSCVKGDLGNQLMHQNALLTEGLQPKHQYVPWIVINGKHTEELQTEALDNLYGLVCKMYTGIKPEACKCGNTERNSFPKTTRSLCWH</sequence>
<keyword evidence="7" id="KW-0676">Redox-active center</keyword>
<dbReference type="EC" id="1.8.-.-" evidence="7"/>
<dbReference type="AlphaFoldDB" id="A0A6P8S4Y9"/>
<dbReference type="KEGG" id="gsh:117365951"/>
<evidence type="ECO:0000256" key="7">
    <source>
        <dbReference type="RuleBase" id="RU369109"/>
    </source>
</evidence>
<comment type="subcellular location">
    <subcellularLocation>
        <location evidence="7">Secreted</location>
    </subcellularLocation>
    <subcellularLocation>
        <location evidence="7">Lysosome</location>
    </subcellularLocation>
</comment>
<dbReference type="GO" id="GO:0005764">
    <property type="term" value="C:lysosome"/>
    <property type="evidence" value="ECO:0007669"/>
    <property type="project" value="UniProtKB-SubCell"/>
</dbReference>
<evidence type="ECO:0000313" key="9">
    <source>
        <dbReference type="Proteomes" id="UP000515159"/>
    </source>
</evidence>
<dbReference type="Proteomes" id="UP000515159">
    <property type="component" value="Chromosome 8"/>
</dbReference>
<dbReference type="PANTHER" id="PTHR13234:SF8">
    <property type="entry name" value="GAMMA-INTERFERON-INDUCIBLE LYSOSOMAL THIOL REDUCTASE"/>
    <property type="match status" value="1"/>
</dbReference>
<evidence type="ECO:0000256" key="6">
    <source>
        <dbReference type="ARBA" id="ARBA00059163"/>
    </source>
</evidence>
<dbReference type="GeneID" id="117365951"/>
<feature type="signal peptide" evidence="8">
    <location>
        <begin position="1"/>
        <end position="17"/>
    </location>
</feature>
<dbReference type="PANTHER" id="PTHR13234">
    <property type="entry name" value="GAMMA-INTERFERON INDUCIBLE LYSOSOMAL THIOL REDUCTASE GILT"/>
    <property type="match status" value="1"/>
</dbReference>
<dbReference type="OrthoDB" id="958254at2759"/>
<evidence type="ECO:0000313" key="10">
    <source>
        <dbReference type="RefSeq" id="XP_033812817.1"/>
    </source>
</evidence>
<keyword evidence="9" id="KW-1185">Reference proteome</keyword>
<proteinExistence type="inferred from homology"/>
<evidence type="ECO:0000256" key="3">
    <source>
        <dbReference type="ARBA" id="ARBA00022525"/>
    </source>
</evidence>
<comment type="subunit">
    <text evidence="2 7">Dimer; disulfide-linked.</text>
</comment>
<keyword evidence="7" id="KW-1015">Disulfide bond</keyword>
<evidence type="ECO:0000256" key="2">
    <source>
        <dbReference type="ARBA" id="ARBA00011615"/>
    </source>
</evidence>
<name>A0A6P8S4Y9_GEOSA</name>
<dbReference type="RefSeq" id="XP_033812817.1">
    <property type="nucleotide sequence ID" value="XM_033956926.1"/>
</dbReference>
<dbReference type="GO" id="GO:0005576">
    <property type="term" value="C:extracellular region"/>
    <property type="evidence" value="ECO:0007669"/>
    <property type="project" value="UniProtKB-SubCell"/>
</dbReference>
<evidence type="ECO:0000256" key="5">
    <source>
        <dbReference type="ARBA" id="ARBA00023180"/>
    </source>
</evidence>
<keyword evidence="3 7" id="KW-0964">Secreted</keyword>
<dbReference type="GO" id="GO:0016671">
    <property type="term" value="F:oxidoreductase activity, acting on a sulfur group of donors, disulfide as acceptor"/>
    <property type="evidence" value="ECO:0007669"/>
    <property type="project" value="UniProtKB-UniRule"/>
</dbReference>
<keyword evidence="7" id="KW-0560">Oxidoreductase</keyword>
<dbReference type="Pfam" id="PF03227">
    <property type="entry name" value="GILT"/>
    <property type="match status" value="1"/>
</dbReference>
<organism evidence="9 10">
    <name type="scientific">Geotrypetes seraphini</name>
    <name type="common">Gaboon caecilian</name>
    <name type="synonym">Caecilia seraphini</name>
    <dbReference type="NCBI Taxonomy" id="260995"/>
    <lineage>
        <taxon>Eukaryota</taxon>
        <taxon>Metazoa</taxon>
        <taxon>Chordata</taxon>
        <taxon>Craniata</taxon>
        <taxon>Vertebrata</taxon>
        <taxon>Euteleostomi</taxon>
        <taxon>Amphibia</taxon>
        <taxon>Gymnophiona</taxon>
        <taxon>Geotrypetes</taxon>
    </lineage>
</organism>
<keyword evidence="5 7" id="KW-0325">Glycoprotein</keyword>
<dbReference type="CTD" id="10437"/>
<keyword evidence="7" id="KW-0391">Immunity</keyword>
<feature type="chain" id="PRO_5028118924" description="Gamma-interferon-inducible lysosomal thiol reductase" evidence="8">
    <location>
        <begin position="18"/>
        <end position="258"/>
    </location>
</feature>
<evidence type="ECO:0000256" key="4">
    <source>
        <dbReference type="ARBA" id="ARBA00022729"/>
    </source>
</evidence>
<dbReference type="GO" id="GO:0002376">
    <property type="term" value="P:immune system process"/>
    <property type="evidence" value="ECO:0007669"/>
    <property type="project" value="UniProtKB-KW"/>
</dbReference>
<gene>
    <name evidence="10" type="primary">IFI30</name>
</gene>
<evidence type="ECO:0000256" key="8">
    <source>
        <dbReference type="SAM" id="SignalP"/>
    </source>
</evidence>
<comment type="function">
    <text evidence="6">Lysosomal thiol reductase that can reduce protein disulfide bonds. May facilitate the complete unfolding of proteins destined for lysosomal degradation. Plays an important role in antigen processing. Facilitates the generation of MHC class II-restricted epitodes from disulfide bond-containing antigen by the endocytic reduction of disulfide bonds. Also facilitates MHC class I-restricted recognition of exogenous antigens containing disulfide bonds by CD8+ T-cells or crosspresentation.</text>
</comment>
<comment type="similarity">
    <text evidence="1 7">Belongs to the GILT family.</text>
</comment>
<keyword evidence="7" id="KW-0458">Lysosome</keyword>
<dbReference type="InterPro" id="IPR004911">
    <property type="entry name" value="Interferon-induced_GILT"/>
</dbReference>
<keyword evidence="4 7" id="KW-0732">Signal</keyword>
<protein>
    <recommendedName>
        <fullName evidence="7">Gamma-interferon-inducible lysosomal thiol reductase</fullName>
        <ecNumber evidence="7">1.8.-.-</ecNumber>
    </recommendedName>
    <alternativeName>
        <fullName evidence="7">Gamma-interferon-inducible protein IP-30</fullName>
    </alternativeName>
</protein>
<dbReference type="InParanoid" id="A0A6P8S4Y9"/>
<dbReference type="FunCoup" id="A0A6P8S4Y9">
    <property type="interactions" value="380"/>
</dbReference>
<reference evidence="10" key="1">
    <citation type="submission" date="2025-08" db="UniProtKB">
        <authorList>
            <consortium name="RefSeq"/>
        </authorList>
    </citation>
    <scope>IDENTIFICATION</scope>
</reference>